<dbReference type="Proteomes" id="UP001296776">
    <property type="component" value="Unassembled WGS sequence"/>
</dbReference>
<protein>
    <submittedName>
        <fullName evidence="3">Transposase</fullName>
    </submittedName>
</protein>
<dbReference type="InterPro" id="IPR051699">
    <property type="entry name" value="Rpn/YhgA-like_nuclease"/>
</dbReference>
<reference evidence="3" key="1">
    <citation type="submission" date="2017-08" db="EMBL/GenBank/DDBJ databases">
        <authorList>
            <person name="Imhoff J.F."/>
            <person name="Rahn T."/>
            <person name="Kuenzel S."/>
            <person name="Neulinger S.C."/>
        </authorList>
    </citation>
    <scope>NUCLEOTIDE SEQUENCE</scope>
    <source>
        <strain evidence="3">DSM 11080</strain>
    </source>
</reference>
<reference evidence="3" key="2">
    <citation type="journal article" date="2020" name="Microorganisms">
        <title>Osmotic Adaptation and Compatible Solute Biosynthesis of Phototrophic Bacteria as Revealed from Genome Analyses.</title>
        <authorList>
            <person name="Imhoff J.F."/>
            <person name="Rahn T."/>
            <person name="Kunzel S."/>
            <person name="Keller A."/>
            <person name="Neulinger S.C."/>
        </authorList>
    </citation>
    <scope>NUCLEOTIDE SEQUENCE</scope>
    <source>
        <strain evidence="3">DSM 11080</strain>
    </source>
</reference>
<organism evidence="3 4">
    <name type="scientific">Halochromatium glycolicum</name>
    <dbReference type="NCBI Taxonomy" id="85075"/>
    <lineage>
        <taxon>Bacteria</taxon>
        <taxon>Pseudomonadati</taxon>
        <taxon>Pseudomonadota</taxon>
        <taxon>Gammaproteobacteria</taxon>
        <taxon>Chromatiales</taxon>
        <taxon>Chromatiaceae</taxon>
        <taxon>Halochromatium</taxon>
    </lineage>
</organism>
<accession>A0AAJ0U3C7</accession>
<sequence length="334" mass="38634">MPTEPHHDHSYKDLFSHSEMIRDLLLGFVHEDWLAQADLDSLETVKGSFITDDLREREDDIIWRLRWGDDWLYVYLLIEFQSRVDRFMAVRIANYVTLLYQDLIAQGRLTADGRLPPVLPIVLYNGDARWTASVELAELIAPVPGGLDAYRSYSRYLLLDEGAVVDDPSFPVEVRNLVAALFRLEHARDEATWLSVYQRLVELLDTEALGSLKRAFGRWIYRSFIRKKRSGIRLPAVDDYQEVHTVLEERVEQWNRELIEKGRLQGRQEGLLEGRLEGETRLLMRQMVRRFGSLPNWVEPRLAQASEVELDALADRVLDADSLDALFADSAKGH</sequence>
<dbReference type="Pfam" id="PF14261">
    <property type="entry name" value="DUF4351"/>
    <property type="match status" value="1"/>
</dbReference>
<dbReference type="PANTHER" id="PTHR34611:SF2">
    <property type="entry name" value="INACTIVE RECOMBINATION-PROMOTING NUCLEASE-LIKE PROTEIN RPNE-RELATED"/>
    <property type="match status" value="1"/>
</dbReference>
<proteinExistence type="predicted"/>
<evidence type="ECO:0000259" key="2">
    <source>
        <dbReference type="Pfam" id="PF14261"/>
    </source>
</evidence>
<evidence type="ECO:0000313" key="3">
    <source>
        <dbReference type="EMBL" id="MBK1704052.1"/>
    </source>
</evidence>
<dbReference type="InterPro" id="IPR006842">
    <property type="entry name" value="Transposase_31"/>
</dbReference>
<dbReference type="PANTHER" id="PTHR34611">
    <property type="match status" value="1"/>
</dbReference>
<evidence type="ECO:0000259" key="1">
    <source>
        <dbReference type="Pfam" id="PF04754"/>
    </source>
</evidence>
<dbReference type="AlphaFoldDB" id="A0AAJ0U3C7"/>
<comment type="caution">
    <text evidence="3">The sequence shown here is derived from an EMBL/GenBank/DDBJ whole genome shotgun (WGS) entry which is preliminary data.</text>
</comment>
<name>A0AAJ0U3C7_9GAMM</name>
<dbReference type="InterPro" id="IPR025587">
    <property type="entry name" value="DUF4351"/>
</dbReference>
<dbReference type="RefSeq" id="WP_200345219.1">
    <property type="nucleotide sequence ID" value="NZ_NRSJ01000006.1"/>
</dbReference>
<keyword evidence="4" id="KW-1185">Reference proteome</keyword>
<evidence type="ECO:0000313" key="4">
    <source>
        <dbReference type="Proteomes" id="UP001296776"/>
    </source>
</evidence>
<feature type="domain" description="Transposase (putative) YhgA-like" evidence="1">
    <location>
        <begin position="6"/>
        <end position="206"/>
    </location>
</feature>
<feature type="domain" description="DUF4351" evidence="2">
    <location>
        <begin position="273"/>
        <end position="326"/>
    </location>
</feature>
<dbReference type="EMBL" id="NRSJ01000006">
    <property type="protein sequence ID" value="MBK1704052.1"/>
    <property type="molecule type" value="Genomic_DNA"/>
</dbReference>
<gene>
    <name evidence="3" type="ORF">CKO40_05695</name>
</gene>
<dbReference type="Pfam" id="PF04754">
    <property type="entry name" value="Transposase_31"/>
    <property type="match status" value="1"/>
</dbReference>